<proteinExistence type="inferred from homology"/>
<dbReference type="InterPro" id="IPR008143">
    <property type="entry name" value="Ala_DH/PNT_CS2"/>
</dbReference>
<dbReference type="PANTHER" id="PTHR10160">
    <property type="entry name" value="NAD(P) TRANSHYDROGENASE"/>
    <property type="match status" value="1"/>
</dbReference>
<evidence type="ECO:0000259" key="10">
    <source>
        <dbReference type="SMART" id="SM01003"/>
    </source>
</evidence>
<evidence type="ECO:0000256" key="3">
    <source>
        <dbReference type="ARBA" id="ARBA00012943"/>
    </source>
</evidence>
<reference evidence="11 12" key="1">
    <citation type="submission" date="2019-12" db="EMBL/GenBank/DDBJ databases">
        <authorList>
            <person name="Zhao J."/>
        </authorList>
    </citation>
    <scope>NUCLEOTIDE SEQUENCE [LARGE SCALE GENOMIC DNA]</scope>
    <source>
        <strain evidence="11 12">S-15</strain>
    </source>
</reference>
<dbReference type="Proteomes" id="UP000470771">
    <property type="component" value="Unassembled WGS sequence"/>
</dbReference>
<dbReference type="GO" id="GO:0006740">
    <property type="term" value="P:NADPH regeneration"/>
    <property type="evidence" value="ECO:0007669"/>
    <property type="project" value="TreeGrafter"/>
</dbReference>
<dbReference type="Pfam" id="PF05222">
    <property type="entry name" value="AlaDh_PNT_N"/>
    <property type="match status" value="1"/>
</dbReference>
<keyword evidence="7" id="KW-0520">NAD</keyword>
<dbReference type="SUPFAM" id="SSF52283">
    <property type="entry name" value="Formate/glycerate dehydrogenase catalytic domain-like"/>
    <property type="match status" value="1"/>
</dbReference>
<comment type="function">
    <text evidence="1">The transhydrogenation between NADH and NADP is coupled to respiration and ATP hydrolysis and functions as a proton pump across the membrane.</text>
</comment>
<comment type="similarity">
    <text evidence="2">Belongs to the AlaDH/PNT family.</text>
</comment>
<feature type="domain" description="Alanine dehydrogenase/pyridine nucleotide transhydrogenase NAD(H)-binding" evidence="9">
    <location>
        <begin position="145"/>
        <end position="309"/>
    </location>
</feature>
<comment type="catalytic activity">
    <reaction evidence="8">
        <text>NAD(+) + NADPH + H(+)(in) = NADH + NADP(+) + H(+)(out)</text>
        <dbReference type="Rhea" id="RHEA:47992"/>
        <dbReference type="ChEBI" id="CHEBI:15378"/>
        <dbReference type="ChEBI" id="CHEBI:57540"/>
        <dbReference type="ChEBI" id="CHEBI:57783"/>
        <dbReference type="ChEBI" id="CHEBI:57945"/>
        <dbReference type="ChEBI" id="CHEBI:58349"/>
        <dbReference type="EC" id="7.1.1.1"/>
    </reaction>
</comment>
<dbReference type="EMBL" id="WWNE01000012">
    <property type="protein sequence ID" value="NBG66932.1"/>
    <property type="molecule type" value="Genomic_DNA"/>
</dbReference>
<evidence type="ECO:0000256" key="8">
    <source>
        <dbReference type="ARBA" id="ARBA00048202"/>
    </source>
</evidence>
<gene>
    <name evidence="11" type="ORF">GQN54_12460</name>
</gene>
<dbReference type="CDD" id="cd05304">
    <property type="entry name" value="Rubrum_tdh"/>
    <property type="match status" value="1"/>
</dbReference>
<dbReference type="SMART" id="SM01003">
    <property type="entry name" value="AlaDh_PNT_N"/>
    <property type="match status" value="1"/>
</dbReference>
<dbReference type="GO" id="GO:0005886">
    <property type="term" value="C:plasma membrane"/>
    <property type="evidence" value="ECO:0007669"/>
    <property type="project" value="TreeGrafter"/>
</dbReference>
<dbReference type="InterPro" id="IPR007698">
    <property type="entry name" value="AlaDH/PNT_NAD(H)-bd"/>
</dbReference>
<evidence type="ECO:0000256" key="5">
    <source>
        <dbReference type="ARBA" id="ARBA00022857"/>
    </source>
</evidence>
<dbReference type="SMART" id="SM01002">
    <property type="entry name" value="AlaDh_PNT_C"/>
    <property type="match status" value="1"/>
</dbReference>
<dbReference type="EC" id="7.1.1.1" evidence="3"/>
<name>A0A6N9NM28_9FLAO</name>
<dbReference type="SUPFAM" id="SSF51735">
    <property type="entry name" value="NAD(P)-binding Rossmann-fold domains"/>
    <property type="match status" value="1"/>
</dbReference>
<dbReference type="PROSITE" id="PS00837">
    <property type="entry name" value="ALADH_PNT_2"/>
    <property type="match status" value="1"/>
</dbReference>
<comment type="caution">
    <text evidence="11">The sequence shown here is derived from an EMBL/GenBank/DDBJ whole genome shotgun (WGS) entry which is preliminary data.</text>
</comment>
<evidence type="ECO:0000256" key="1">
    <source>
        <dbReference type="ARBA" id="ARBA00003943"/>
    </source>
</evidence>
<dbReference type="PANTHER" id="PTHR10160:SF19">
    <property type="entry name" value="PROTON-TRANSLOCATING NAD(P)(+) TRANSHYDROGENASE"/>
    <property type="match status" value="1"/>
</dbReference>
<dbReference type="AlphaFoldDB" id="A0A6N9NM28"/>
<evidence type="ECO:0000256" key="2">
    <source>
        <dbReference type="ARBA" id="ARBA00005689"/>
    </source>
</evidence>
<accession>A0A6N9NM28</accession>
<dbReference type="Pfam" id="PF01262">
    <property type="entry name" value="AlaDh_PNT_C"/>
    <property type="match status" value="1"/>
</dbReference>
<dbReference type="GO" id="GO:0050661">
    <property type="term" value="F:NADP binding"/>
    <property type="evidence" value="ECO:0007669"/>
    <property type="project" value="TreeGrafter"/>
</dbReference>
<organism evidence="11 12">
    <name type="scientific">Acidiluteibacter ferrifornacis</name>
    <dbReference type="NCBI Taxonomy" id="2692424"/>
    <lineage>
        <taxon>Bacteria</taxon>
        <taxon>Pseudomonadati</taxon>
        <taxon>Bacteroidota</taxon>
        <taxon>Flavobacteriia</taxon>
        <taxon>Flavobacteriales</taxon>
        <taxon>Cryomorphaceae</taxon>
        <taxon>Acidiluteibacter</taxon>
    </lineage>
</organism>
<dbReference type="Gene3D" id="3.40.50.720">
    <property type="entry name" value="NAD(P)-binding Rossmann-like Domain"/>
    <property type="match status" value="2"/>
</dbReference>
<dbReference type="RefSeq" id="WP_160633886.1">
    <property type="nucleotide sequence ID" value="NZ_WWNE01000012.1"/>
</dbReference>
<keyword evidence="12" id="KW-1185">Reference proteome</keyword>
<evidence type="ECO:0000256" key="7">
    <source>
        <dbReference type="ARBA" id="ARBA00023027"/>
    </source>
</evidence>
<protein>
    <recommendedName>
        <fullName evidence="3">proton-translocating NAD(P)(+) transhydrogenase</fullName>
        <ecNumber evidence="3">7.1.1.1</ecNumber>
    </recommendedName>
</protein>
<evidence type="ECO:0000256" key="4">
    <source>
        <dbReference type="ARBA" id="ARBA00022741"/>
    </source>
</evidence>
<dbReference type="GO" id="GO:0016491">
    <property type="term" value="F:oxidoreductase activity"/>
    <property type="evidence" value="ECO:0007669"/>
    <property type="project" value="InterPro"/>
</dbReference>
<dbReference type="InterPro" id="IPR036291">
    <property type="entry name" value="NAD(P)-bd_dom_sf"/>
</dbReference>
<keyword evidence="5" id="KW-0521">NADP</keyword>
<sequence length="372" mass="40077">MKQLGVINESQGDKIVALTPKSVEQLKEHFNICIEKDAGLFAGFTNEAYEDAGATIVPSKVDIIQYSDIILSYGSALENEKLNNNKVFIGYYNVINDHSIITPYINKKTEVYSLDLIPRTTIAQSMDIISSVASISGYQAVLMAAEMSPLVVPMVTSAGGTLRPAKFLILGAGVAGLQAIATAKRLGAQVKAFDIRKNTKTEVESLGATFIEVEGSLESDKAGGYAVEQTKDYMDLVAERLAEESKIADVIITTAKIPGKPSPRLIHEKTVYTMKPGSIIIDLAAENGGNCELTKKNETIAVNGVTIAGPVSLISKCSNASSTLVSNNFTSFLLHYLKKTEANETDDILLATKVVEDGKVINERIISEINNH</sequence>
<keyword evidence="4" id="KW-0547">Nucleotide-binding</keyword>
<dbReference type="InterPro" id="IPR007886">
    <property type="entry name" value="AlaDH/PNT_N"/>
</dbReference>
<keyword evidence="6" id="KW-1278">Translocase</keyword>
<evidence type="ECO:0000313" key="11">
    <source>
        <dbReference type="EMBL" id="NBG66932.1"/>
    </source>
</evidence>
<dbReference type="GO" id="GO:0008750">
    <property type="term" value="F:proton-translocating NAD(P)+ transhydrogenase activity"/>
    <property type="evidence" value="ECO:0007669"/>
    <property type="project" value="UniProtKB-EC"/>
</dbReference>
<evidence type="ECO:0000259" key="9">
    <source>
        <dbReference type="SMART" id="SM01002"/>
    </source>
</evidence>
<evidence type="ECO:0000313" key="12">
    <source>
        <dbReference type="Proteomes" id="UP000470771"/>
    </source>
</evidence>
<feature type="domain" description="Alanine dehydrogenase/pyridine nucleotide transhydrogenase N-terminal" evidence="10">
    <location>
        <begin position="5"/>
        <end position="136"/>
    </location>
</feature>
<evidence type="ECO:0000256" key="6">
    <source>
        <dbReference type="ARBA" id="ARBA00022967"/>
    </source>
</evidence>